<evidence type="ECO:0000259" key="1">
    <source>
        <dbReference type="Pfam" id="PF13475"/>
    </source>
</evidence>
<keyword evidence="3" id="KW-1185">Reference proteome</keyword>
<accession>D2W673</accession>
<dbReference type="EMBL" id="GG739247">
    <property type="protein sequence ID" value="EFC35429.1"/>
    <property type="molecule type" value="Genomic_DNA"/>
</dbReference>
<feature type="domain" description="DUF4116" evidence="1">
    <location>
        <begin position="369"/>
        <end position="415"/>
    </location>
</feature>
<protein>
    <submittedName>
        <fullName evidence="2">Predicted protein</fullName>
    </submittedName>
</protein>
<organism evidence="3">
    <name type="scientific">Naegleria gruberi</name>
    <name type="common">Amoeba</name>
    <dbReference type="NCBI Taxonomy" id="5762"/>
    <lineage>
        <taxon>Eukaryota</taxon>
        <taxon>Discoba</taxon>
        <taxon>Heterolobosea</taxon>
        <taxon>Tetramitia</taxon>
        <taxon>Eutetramitia</taxon>
        <taxon>Vahlkampfiidae</taxon>
        <taxon>Naegleria</taxon>
    </lineage>
</organism>
<dbReference type="RefSeq" id="XP_002668173.1">
    <property type="nucleotide sequence ID" value="XM_002668127.1"/>
</dbReference>
<evidence type="ECO:0000313" key="2">
    <source>
        <dbReference type="EMBL" id="EFC35429.1"/>
    </source>
</evidence>
<dbReference type="Pfam" id="PF13475">
    <property type="entry name" value="DUF4116"/>
    <property type="match status" value="2"/>
</dbReference>
<dbReference type="InParanoid" id="D2W673"/>
<reference evidence="2 3" key="1">
    <citation type="journal article" date="2010" name="Cell">
        <title>The genome of Naegleria gruberi illuminates early eukaryotic versatility.</title>
        <authorList>
            <person name="Fritz-Laylin L.K."/>
            <person name="Prochnik S.E."/>
            <person name="Ginger M.L."/>
            <person name="Dacks J.B."/>
            <person name="Carpenter M.L."/>
            <person name="Field M.C."/>
            <person name="Kuo A."/>
            <person name="Paredez A."/>
            <person name="Chapman J."/>
            <person name="Pham J."/>
            <person name="Shu S."/>
            <person name="Neupane R."/>
            <person name="Cipriano M."/>
            <person name="Mancuso J."/>
            <person name="Tu H."/>
            <person name="Salamov A."/>
            <person name="Lindquist E."/>
            <person name="Shapiro H."/>
            <person name="Lucas S."/>
            <person name="Grigoriev I.V."/>
            <person name="Cande W.Z."/>
            <person name="Fulton C."/>
            <person name="Rokhsar D.S."/>
            <person name="Dawson S.C."/>
        </authorList>
    </citation>
    <scope>NUCLEOTIDE SEQUENCE [LARGE SCALE GENOMIC DNA]</scope>
    <source>
        <strain evidence="2 3">NEG-M</strain>
    </source>
</reference>
<gene>
    <name evidence="2" type="ORF">NAEGRDRAFT_82374</name>
</gene>
<dbReference type="InterPro" id="IPR025197">
    <property type="entry name" value="DUF4116"/>
</dbReference>
<dbReference type="VEuPathDB" id="AmoebaDB:NAEGRDRAFT_82374"/>
<dbReference type="Proteomes" id="UP000006671">
    <property type="component" value="Unassembled WGS sequence"/>
</dbReference>
<evidence type="ECO:0000313" key="3">
    <source>
        <dbReference type="Proteomes" id="UP000006671"/>
    </source>
</evidence>
<proteinExistence type="predicted"/>
<sequence>MTRMWHDENNCLQYHPLMEDVVSEEELEKKQEELQIAIPFHLKLFVTVLTNGRQPWSNTVVHVSNLLGPVESWFLDTHNGLDTQNGYAILGVDTQLSNILTLSRDGRIRVNGDTVDFFEFVTMVNRPFNPEFYNFEKFKERVYFPFSMTKEYYSTLPDKYKFVDKLTMHAIELDPKCYAYVPDYIKMMRHIAKKVFIRNPSLGTLIPKELLEDTDFVMDVYKSSQSILFYASPIGKWWSDRVFMIEALKSDVCLIRNCSEEIRTDREIIDMIIDIDAASSFQYIGKFKEDEDIVKKALFKSNFTILHYINSDFLLNNRELVLTILKSNGKYINEMPEAIQKDRECFFLAARTPYFTSKVQSLYKIIESDREDFKSILQFNPDLLEKTIFKDDRELLKEALSHCGFCLRFASEEFKADKELVLTAVTKNGSALMYASPKLKDCEEIVLAAVTNDGKAIRFASKRFSNQKTLNCNIY</sequence>
<dbReference type="AlphaFoldDB" id="D2W673"/>
<dbReference type="OrthoDB" id="447781at2759"/>
<dbReference type="KEGG" id="ngr:NAEGRDRAFT_82374"/>
<name>D2W673_NAEGR</name>
<feature type="domain" description="DUF4116" evidence="1">
    <location>
        <begin position="417"/>
        <end position="464"/>
    </location>
</feature>
<dbReference type="GeneID" id="8861120"/>